<keyword evidence="13" id="KW-1185">Reference proteome</keyword>
<evidence type="ECO:0000256" key="3">
    <source>
        <dbReference type="ARBA" id="ARBA00022553"/>
    </source>
</evidence>
<dbReference type="GO" id="GO:0006355">
    <property type="term" value="P:regulation of DNA-templated transcription"/>
    <property type="evidence" value="ECO:0007669"/>
    <property type="project" value="InterPro"/>
</dbReference>
<evidence type="ECO:0000313" key="12">
    <source>
        <dbReference type="EMBL" id="PJG84847.1"/>
    </source>
</evidence>
<dbReference type="Gene3D" id="3.40.50.2300">
    <property type="match status" value="1"/>
</dbReference>
<evidence type="ECO:0000256" key="6">
    <source>
        <dbReference type="ARBA" id="ARBA00023125"/>
    </source>
</evidence>
<proteinExistence type="predicted"/>
<feature type="modified residue" description="4-aspartylphosphate" evidence="8">
    <location>
        <position position="55"/>
    </location>
</feature>
<dbReference type="InterPro" id="IPR011006">
    <property type="entry name" value="CheY-like_superfamily"/>
</dbReference>
<dbReference type="EMBL" id="PHHA01000020">
    <property type="protein sequence ID" value="PJG84847.1"/>
    <property type="molecule type" value="Genomic_DNA"/>
</dbReference>
<gene>
    <name evidence="12" type="ORF">CVP05_08385</name>
</gene>
<name>A0A2M8S127_9PAST</name>
<dbReference type="SUPFAM" id="SSF52172">
    <property type="entry name" value="CheY-like"/>
    <property type="match status" value="1"/>
</dbReference>
<dbReference type="GO" id="GO:0000976">
    <property type="term" value="F:transcription cis-regulatory region binding"/>
    <property type="evidence" value="ECO:0007669"/>
    <property type="project" value="TreeGrafter"/>
</dbReference>
<evidence type="ECO:0000313" key="13">
    <source>
        <dbReference type="Proteomes" id="UP000229329"/>
    </source>
</evidence>
<evidence type="ECO:0000256" key="2">
    <source>
        <dbReference type="ARBA" id="ARBA00022490"/>
    </source>
</evidence>
<dbReference type="InterPro" id="IPR001789">
    <property type="entry name" value="Sig_transdc_resp-reg_receiver"/>
</dbReference>
<protein>
    <submittedName>
        <fullName evidence="12">DNA-binding response regulator</fullName>
    </submittedName>
</protein>
<evidence type="ECO:0000256" key="8">
    <source>
        <dbReference type="PROSITE-ProRule" id="PRU00169"/>
    </source>
</evidence>
<keyword evidence="2" id="KW-0963">Cytoplasm</keyword>
<dbReference type="Pfam" id="PF00072">
    <property type="entry name" value="Response_reg"/>
    <property type="match status" value="1"/>
</dbReference>
<feature type="domain" description="Response regulatory" evidence="10">
    <location>
        <begin position="5"/>
        <end position="119"/>
    </location>
</feature>
<evidence type="ECO:0000256" key="9">
    <source>
        <dbReference type="PROSITE-ProRule" id="PRU01091"/>
    </source>
</evidence>
<dbReference type="SMART" id="SM00862">
    <property type="entry name" value="Trans_reg_C"/>
    <property type="match status" value="1"/>
</dbReference>
<dbReference type="CDD" id="cd00383">
    <property type="entry name" value="trans_reg_C"/>
    <property type="match status" value="1"/>
</dbReference>
<dbReference type="GO" id="GO:0032993">
    <property type="term" value="C:protein-DNA complex"/>
    <property type="evidence" value="ECO:0007669"/>
    <property type="project" value="TreeGrafter"/>
</dbReference>
<dbReference type="OrthoDB" id="9802426at2"/>
<feature type="domain" description="OmpR/PhoB-type" evidence="11">
    <location>
        <begin position="133"/>
        <end position="233"/>
    </location>
</feature>
<dbReference type="PANTHER" id="PTHR48111">
    <property type="entry name" value="REGULATOR OF RPOS"/>
    <property type="match status" value="1"/>
</dbReference>
<evidence type="ECO:0000256" key="7">
    <source>
        <dbReference type="ARBA" id="ARBA00023163"/>
    </source>
</evidence>
<accession>A0A2M8S127</accession>
<dbReference type="PROSITE" id="PS50110">
    <property type="entry name" value="RESPONSE_REGULATORY"/>
    <property type="match status" value="1"/>
</dbReference>
<dbReference type="PROSITE" id="PS51755">
    <property type="entry name" value="OMPR_PHOB"/>
    <property type="match status" value="1"/>
</dbReference>
<keyword evidence="6 9" id="KW-0238">DNA-binding</keyword>
<dbReference type="InterPro" id="IPR001867">
    <property type="entry name" value="OmpR/PhoB-type_DNA-bd"/>
</dbReference>
<dbReference type="Proteomes" id="UP000229329">
    <property type="component" value="Unassembled WGS sequence"/>
</dbReference>
<dbReference type="SUPFAM" id="SSF46894">
    <property type="entry name" value="C-terminal effector domain of the bipartite response regulators"/>
    <property type="match status" value="1"/>
</dbReference>
<dbReference type="Gene3D" id="6.10.250.690">
    <property type="match status" value="1"/>
</dbReference>
<dbReference type="GO" id="GO:0000156">
    <property type="term" value="F:phosphorelay response regulator activity"/>
    <property type="evidence" value="ECO:0007669"/>
    <property type="project" value="TreeGrafter"/>
</dbReference>
<evidence type="ECO:0000259" key="11">
    <source>
        <dbReference type="PROSITE" id="PS51755"/>
    </source>
</evidence>
<evidence type="ECO:0000259" key="10">
    <source>
        <dbReference type="PROSITE" id="PS50110"/>
    </source>
</evidence>
<evidence type="ECO:0000256" key="4">
    <source>
        <dbReference type="ARBA" id="ARBA00023012"/>
    </source>
</evidence>
<keyword evidence="4" id="KW-0902">Two-component regulatory system</keyword>
<reference evidence="12 13" key="1">
    <citation type="submission" date="2017-11" db="EMBL/GenBank/DDBJ databases">
        <title>Reclassification of Bisgaard taxon 7 as Conservatibacter flavescens gen. nov., sp. nov.</title>
        <authorList>
            <person name="Christensen H."/>
        </authorList>
    </citation>
    <scope>NUCLEOTIDE SEQUENCE [LARGE SCALE GENOMIC DNA]</scope>
    <source>
        <strain evidence="12 13">7_4</strain>
    </source>
</reference>
<dbReference type="GO" id="GO:0005829">
    <property type="term" value="C:cytosol"/>
    <property type="evidence" value="ECO:0007669"/>
    <property type="project" value="TreeGrafter"/>
</dbReference>
<keyword evidence="5" id="KW-0805">Transcription regulation</keyword>
<dbReference type="InterPro" id="IPR036388">
    <property type="entry name" value="WH-like_DNA-bd_sf"/>
</dbReference>
<feature type="DNA-binding region" description="OmpR/PhoB-type" evidence="9">
    <location>
        <begin position="133"/>
        <end position="233"/>
    </location>
</feature>
<organism evidence="12 13">
    <name type="scientific">Conservatibacter flavescens</name>
    <dbReference type="NCBI Taxonomy" id="28161"/>
    <lineage>
        <taxon>Bacteria</taxon>
        <taxon>Pseudomonadati</taxon>
        <taxon>Pseudomonadota</taxon>
        <taxon>Gammaproteobacteria</taxon>
        <taxon>Pasteurellales</taxon>
        <taxon>Pasteurellaceae</taxon>
        <taxon>Conservatibacter</taxon>
    </lineage>
</organism>
<keyword evidence="7" id="KW-0804">Transcription</keyword>
<sequence>MAHTAILIIDDDTQICELLTDIFDEHGYHTFVAQNATEALSILQSNSDIALILLDLILPDINGLVLLQQLRAIKNLPIIMLSGLDSESDIVVGLEMGADDYIAKPFYPRVVVARVKAAIRRSQPLPFSTEYQSTGFLFNKWFLDVENHKLFSPQKHEVVLTQGEYTLLYALVLNAQKMLSRQKLLELTHSENFEIFDRTIDVLIMRLRKKIEPNPKNPTFIQTVRGTGYLFNSMVEKI</sequence>
<dbReference type="PANTHER" id="PTHR48111:SF4">
    <property type="entry name" value="DNA-BINDING DUAL TRANSCRIPTIONAL REGULATOR OMPR"/>
    <property type="match status" value="1"/>
</dbReference>
<dbReference type="InterPro" id="IPR039420">
    <property type="entry name" value="WalR-like"/>
</dbReference>
<dbReference type="SMART" id="SM00448">
    <property type="entry name" value="REC"/>
    <property type="match status" value="1"/>
</dbReference>
<dbReference type="InterPro" id="IPR016032">
    <property type="entry name" value="Sig_transdc_resp-reg_C-effctor"/>
</dbReference>
<keyword evidence="3 8" id="KW-0597">Phosphoprotein</keyword>
<comment type="caution">
    <text evidence="12">The sequence shown here is derived from an EMBL/GenBank/DDBJ whole genome shotgun (WGS) entry which is preliminary data.</text>
</comment>
<dbReference type="RefSeq" id="WP_100289127.1">
    <property type="nucleotide sequence ID" value="NZ_PHHA01000020.1"/>
</dbReference>
<comment type="subcellular location">
    <subcellularLocation>
        <location evidence="1">Cytoplasm</location>
    </subcellularLocation>
</comment>
<dbReference type="Gene3D" id="1.10.10.10">
    <property type="entry name" value="Winged helix-like DNA-binding domain superfamily/Winged helix DNA-binding domain"/>
    <property type="match status" value="1"/>
</dbReference>
<dbReference type="Pfam" id="PF00486">
    <property type="entry name" value="Trans_reg_C"/>
    <property type="match status" value="1"/>
</dbReference>
<dbReference type="FunFam" id="1.10.10.10:FF:000099">
    <property type="entry name" value="Two-component system response regulator TorR"/>
    <property type="match status" value="1"/>
</dbReference>
<evidence type="ECO:0000256" key="1">
    <source>
        <dbReference type="ARBA" id="ARBA00004496"/>
    </source>
</evidence>
<dbReference type="AlphaFoldDB" id="A0A2M8S127"/>
<evidence type="ECO:0000256" key="5">
    <source>
        <dbReference type="ARBA" id="ARBA00023015"/>
    </source>
</evidence>